<keyword evidence="1" id="KW-0812">Transmembrane</keyword>
<proteinExistence type="predicted"/>
<accession>E9S9R0</accession>
<evidence type="ECO:0000313" key="3">
    <source>
        <dbReference type="Proteomes" id="UP000004259"/>
    </source>
</evidence>
<feature type="transmembrane region" description="Helical" evidence="1">
    <location>
        <begin position="6"/>
        <end position="27"/>
    </location>
</feature>
<dbReference type="OrthoDB" id="359342at2"/>
<feature type="transmembrane region" description="Helical" evidence="1">
    <location>
        <begin position="59"/>
        <end position="80"/>
    </location>
</feature>
<keyword evidence="1" id="KW-1133">Transmembrane helix</keyword>
<name>E9S9R0_RUMAL</name>
<dbReference type="Proteomes" id="UP000004259">
    <property type="component" value="Unassembled WGS sequence"/>
</dbReference>
<comment type="caution">
    <text evidence="2">The sequence shown here is derived from an EMBL/GenBank/DDBJ whole genome shotgun (WGS) entry which is preliminary data.</text>
</comment>
<evidence type="ECO:0000313" key="2">
    <source>
        <dbReference type="EMBL" id="EGC03985.1"/>
    </source>
</evidence>
<keyword evidence="1" id="KW-0472">Membrane</keyword>
<dbReference type="STRING" id="246199.CUS_4299"/>
<dbReference type="eggNOG" id="ENOG5032NI0">
    <property type="taxonomic scope" value="Bacteria"/>
</dbReference>
<protein>
    <submittedName>
        <fullName evidence="2">Uncharacterized protein</fullName>
    </submittedName>
</protein>
<reference evidence="2 3" key="1">
    <citation type="submission" date="2011-02" db="EMBL/GenBank/DDBJ databases">
        <authorList>
            <person name="Nelson K.E."/>
            <person name="Sutton G."/>
            <person name="Torralba M."/>
            <person name="Durkin S."/>
            <person name="Harkins D."/>
            <person name="Montgomery R."/>
            <person name="Ziemer C."/>
            <person name="Klaassens E."/>
            <person name="Ocuiv P."/>
            <person name="Morrison M."/>
        </authorList>
    </citation>
    <scope>NUCLEOTIDE SEQUENCE [LARGE SCALE GENOMIC DNA]</scope>
    <source>
        <strain evidence="2 3">8</strain>
    </source>
</reference>
<feature type="transmembrane region" description="Helical" evidence="1">
    <location>
        <begin position="137"/>
        <end position="159"/>
    </location>
</feature>
<dbReference type="RefSeq" id="WP_002847720.1">
    <property type="nucleotide sequence ID" value="NZ_ADKM02000048.1"/>
</dbReference>
<evidence type="ECO:0000256" key="1">
    <source>
        <dbReference type="SAM" id="Phobius"/>
    </source>
</evidence>
<feature type="transmembrane region" description="Helical" evidence="1">
    <location>
        <begin position="92"/>
        <end position="116"/>
    </location>
</feature>
<gene>
    <name evidence="2" type="ORF">CUS_4299</name>
</gene>
<keyword evidence="3" id="KW-1185">Reference proteome</keyword>
<sequence length="170" mass="19534">MMLQALGYGLIWSVMWSVYVFLILKFYPFSMLHDYPKDIQAAATIEKPTKAQEKAAKRFGAVGGLIIFGVLLAFGLLRFHSEQASFLQVLKYIFIIAMTWNVIDLLIMDWLIVCTITPKWIVLRGTEGCKGYKDYFFHFKGFLVGCVYTALMALLFSGIDYAVLRFLIWK</sequence>
<organism evidence="2 3">
    <name type="scientific">Ruminococcus albus 8</name>
    <dbReference type="NCBI Taxonomy" id="246199"/>
    <lineage>
        <taxon>Bacteria</taxon>
        <taxon>Bacillati</taxon>
        <taxon>Bacillota</taxon>
        <taxon>Clostridia</taxon>
        <taxon>Eubacteriales</taxon>
        <taxon>Oscillospiraceae</taxon>
        <taxon>Ruminococcus</taxon>
    </lineage>
</organism>
<dbReference type="AlphaFoldDB" id="E9S9R0"/>
<dbReference type="EMBL" id="ADKM02000048">
    <property type="protein sequence ID" value="EGC03985.1"/>
    <property type="molecule type" value="Genomic_DNA"/>
</dbReference>